<proteinExistence type="predicted"/>
<feature type="compositionally biased region" description="Basic residues" evidence="6">
    <location>
        <begin position="281"/>
        <end position="296"/>
    </location>
</feature>
<dbReference type="SUPFAM" id="SSF57667">
    <property type="entry name" value="beta-beta-alpha zinc fingers"/>
    <property type="match status" value="4"/>
</dbReference>
<evidence type="ECO:0000256" key="2">
    <source>
        <dbReference type="ARBA" id="ARBA00022737"/>
    </source>
</evidence>
<feature type="region of interest" description="Disordered" evidence="6">
    <location>
        <begin position="269"/>
        <end position="299"/>
    </location>
</feature>
<evidence type="ECO:0000256" key="3">
    <source>
        <dbReference type="ARBA" id="ARBA00022771"/>
    </source>
</evidence>
<protein>
    <recommendedName>
        <fullName evidence="7">C2H2-type domain-containing protein</fullName>
    </recommendedName>
</protein>
<name>A0A8S4N5T7_OWEFU</name>
<evidence type="ECO:0000256" key="4">
    <source>
        <dbReference type="ARBA" id="ARBA00022833"/>
    </source>
</evidence>
<dbReference type="Proteomes" id="UP000749559">
    <property type="component" value="Unassembled WGS sequence"/>
</dbReference>
<feature type="domain" description="C2H2-type" evidence="7">
    <location>
        <begin position="574"/>
        <end position="602"/>
    </location>
</feature>
<evidence type="ECO:0000256" key="6">
    <source>
        <dbReference type="SAM" id="MobiDB-lite"/>
    </source>
</evidence>
<gene>
    <name evidence="8" type="ORF">OFUS_LOCUS3362</name>
</gene>
<dbReference type="PROSITE" id="PS00028">
    <property type="entry name" value="ZINC_FINGER_C2H2_1"/>
    <property type="match status" value="4"/>
</dbReference>
<evidence type="ECO:0000256" key="5">
    <source>
        <dbReference type="PROSITE-ProRule" id="PRU00042"/>
    </source>
</evidence>
<feature type="region of interest" description="Disordered" evidence="6">
    <location>
        <begin position="226"/>
        <end position="255"/>
    </location>
</feature>
<evidence type="ECO:0000259" key="7">
    <source>
        <dbReference type="PROSITE" id="PS50157"/>
    </source>
</evidence>
<evidence type="ECO:0000256" key="1">
    <source>
        <dbReference type="ARBA" id="ARBA00022723"/>
    </source>
</evidence>
<dbReference type="InterPro" id="IPR013087">
    <property type="entry name" value="Znf_C2H2_type"/>
</dbReference>
<dbReference type="PANTHER" id="PTHR24379:SF121">
    <property type="entry name" value="C2H2-TYPE DOMAIN-CONTAINING PROTEIN"/>
    <property type="match status" value="1"/>
</dbReference>
<evidence type="ECO:0000313" key="9">
    <source>
        <dbReference type="Proteomes" id="UP000749559"/>
    </source>
</evidence>
<organism evidence="8 9">
    <name type="scientific">Owenia fusiformis</name>
    <name type="common">Polychaete worm</name>
    <dbReference type="NCBI Taxonomy" id="6347"/>
    <lineage>
        <taxon>Eukaryota</taxon>
        <taxon>Metazoa</taxon>
        <taxon>Spiralia</taxon>
        <taxon>Lophotrochozoa</taxon>
        <taxon>Annelida</taxon>
        <taxon>Polychaeta</taxon>
        <taxon>Sedentaria</taxon>
        <taxon>Canalipalpata</taxon>
        <taxon>Sabellida</taxon>
        <taxon>Oweniida</taxon>
        <taxon>Oweniidae</taxon>
        <taxon>Owenia</taxon>
    </lineage>
</organism>
<comment type="caution">
    <text evidence="8">The sequence shown here is derived from an EMBL/GenBank/DDBJ whole genome shotgun (WGS) entry which is preliminary data.</text>
</comment>
<keyword evidence="2" id="KW-0677">Repeat</keyword>
<dbReference type="EMBL" id="CAIIXF020000001">
    <property type="protein sequence ID" value="CAH1776157.1"/>
    <property type="molecule type" value="Genomic_DNA"/>
</dbReference>
<evidence type="ECO:0000313" key="8">
    <source>
        <dbReference type="EMBL" id="CAH1776157.1"/>
    </source>
</evidence>
<keyword evidence="9" id="KW-1185">Reference proteome</keyword>
<reference evidence="8" key="1">
    <citation type="submission" date="2022-03" db="EMBL/GenBank/DDBJ databases">
        <authorList>
            <person name="Martin C."/>
        </authorList>
    </citation>
    <scope>NUCLEOTIDE SEQUENCE</scope>
</reference>
<sequence length="825" mass="92970">GKMERPKRKRKLTSKIQEFLGKLNQPQDAEVSRKESPIKTKNLQLPATVKGLDLNPSVKIEPIDSIQAALSTDQSITYNESEVKNEHMEGTIDVLPQYHYPLRYEDLTDSSREQCLIESFHPTSAHGVPDFILNQDKVFTVNSDIDFNVTITVCITCSGGFLSSVELSLHKEQGCSNLALQPPLDKTPRHVVKTSDTEKSLIDFISSKNKQLKPRPKSARVPCVEDGDTIVIPPPNSKNNVTSKITKDTPEKKNSDKIVNEIGSEITSNVEGELVKDKPTPKRRKTTKPKKNKSKSPNKVVQALCSPSKGAPALVTMVPIENKGGSTLFKLLPNLEKGTEASTAIETQEEKAADKVSDIIMTESIDSTPDVNVTNTVQIDHGYNKQKGKPAKETTIAVENIPMLDDEDDNETFENIVHEVHSDEIIDNDEAMKKKGKTVKMLKDKTVKRKQETEAARLKAIQPYLDMVETGIDEKGQEQFKCGHCGLLMKVNSSSCPTPASLKTKLRNHLFLHAKKKYKCEFCDFDKADRQKLKYHTDKEHNNGKVYICEICAASFTCEQNLGNHMVRHKQGCPQCKLCGKKFKNHKKLKTHIEFEHDGATLLPCDKCEAKFTSKYLLKKHAYKMHIVGQEICPYCGLKFSELRFHLAKQHGVNAKSYSCPTCSYKSNDLALHKRHLLTHTGEKPFDCDLCCWAGIKKDQWNSHMLLKHGFKKRYRCSMCNFSAPTDRDIYEHEKTHEDGDEVEIDGANYLDTYYSCADCDTLYKTEVELSAHFMAEHGTDLGIFGENQLKTVTEELVVDSVQVIPETESFEIPTQVEYMDPVPQ</sequence>
<dbReference type="AlphaFoldDB" id="A0A8S4N5T7"/>
<dbReference type="GO" id="GO:0008270">
    <property type="term" value="F:zinc ion binding"/>
    <property type="evidence" value="ECO:0007669"/>
    <property type="project" value="UniProtKB-KW"/>
</dbReference>
<accession>A0A8S4N5T7</accession>
<dbReference type="Gene3D" id="3.30.160.60">
    <property type="entry name" value="Classic Zinc Finger"/>
    <property type="match status" value="4"/>
</dbReference>
<dbReference type="SMART" id="SM00355">
    <property type="entry name" value="ZnF_C2H2"/>
    <property type="match status" value="10"/>
</dbReference>
<dbReference type="InterPro" id="IPR036236">
    <property type="entry name" value="Znf_C2H2_sf"/>
</dbReference>
<keyword evidence="4" id="KW-0862">Zinc</keyword>
<dbReference type="PANTHER" id="PTHR24379">
    <property type="entry name" value="KRAB AND ZINC FINGER DOMAIN-CONTAINING"/>
    <property type="match status" value="1"/>
</dbReference>
<feature type="domain" description="C2H2-type" evidence="7">
    <location>
        <begin position="658"/>
        <end position="685"/>
    </location>
</feature>
<feature type="domain" description="C2H2-type" evidence="7">
    <location>
        <begin position="547"/>
        <end position="574"/>
    </location>
</feature>
<feature type="non-terminal residue" evidence="8">
    <location>
        <position position="1"/>
    </location>
</feature>
<keyword evidence="3 5" id="KW-0863">Zinc-finger</keyword>
<dbReference type="PROSITE" id="PS50157">
    <property type="entry name" value="ZINC_FINGER_C2H2_2"/>
    <property type="match status" value="3"/>
</dbReference>
<feature type="compositionally biased region" description="Basic and acidic residues" evidence="6">
    <location>
        <begin position="245"/>
        <end position="255"/>
    </location>
</feature>
<keyword evidence="1" id="KW-0479">Metal-binding</keyword>